<keyword evidence="10" id="KW-1185">Reference proteome</keyword>
<feature type="compositionally biased region" description="Low complexity" evidence="6">
    <location>
        <begin position="165"/>
        <end position="176"/>
    </location>
</feature>
<keyword evidence="2" id="KW-0285">Flavoprotein</keyword>
<reference evidence="9 10" key="1">
    <citation type="submission" date="2023-12" db="EMBL/GenBank/DDBJ databases">
        <title>Blastococcus brunescens sp. nov., an actonobacterium isolated from sandstone collected in sahara desert.</title>
        <authorList>
            <person name="Gtari M."/>
            <person name="Ghodhbane F."/>
        </authorList>
    </citation>
    <scope>NUCLEOTIDE SEQUENCE [LARGE SCALE GENOMIC DNA]</scope>
    <source>
        <strain evidence="9 10">BMG 8361</strain>
    </source>
</reference>
<dbReference type="Proteomes" id="UP001324287">
    <property type="component" value="Chromosome"/>
</dbReference>
<dbReference type="InterPro" id="IPR045024">
    <property type="entry name" value="NDH-2"/>
</dbReference>
<dbReference type="PRINTS" id="PR00368">
    <property type="entry name" value="FADPNR"/>
</dbReference>
<keyword evidence="3" id="KW-0274">FAD</keyword>
<dbReference type="InterPro" id="IPR036188">
    <property type="entry name" value="FAD/NAD-bd_sf"/>
</dbReference>
<proteinExistence type="inferred from homology"/>
<dbReference type="EMBL" id="CP141261">
    <property type="protein sequence ID" value="WRL64739.1"/>
    <property type="molecule type" value="Genomic_DNA"/>
</dbReference>
<feature type="compositionally biased region" description="Low complexity" evidence="6">
    <location>
        <begin position="195"/>
        <end position="208"/>
    </location>
</feature>
<dbReference type="Pfam" id="PF07992">
    <property type="entry name" value="Pyr_redox_2"/>
    <property type="match status" value="1"/>
</dbReference>
<sequence>MAEATARELTHRPVILVVGGGYVGLYTALRLQKKLSRGRAEIVVVDPQPHMTYQPFLPEAAAGSVEPRHVVVPLRRTLRHCRVITGAVTGLSHAERRARVAPVEGKSFEVSYDVLVMAAGSVARTLPIPGLAEHGIGFKNVGRPSTCATTSSPGSTPPARPTTRSCGSGPSPSPSSVAATRGWRRSPSWRTWRATPSRTTTPGCPRRTCAGCSSRRWAGSCPRSTSTWPPGR</sequence>
<evidence type="ECO:0000259" key="8">
    <source>
        <dbReference type="Pfam" id="PF07992"/>
    </source>
</evidence>
<feature type="transmembrane region" description="Helical" evidence="7">
    <location>
        <begin position="12"/>
        <end position="29"/>
    </location>
</feature>
<evidence type="ECO:0000256" key="5">
    <source>
        <dbReference type="ARBA" id="ARBA00023027"/>
    </source>
</evidence>
<comment type="similarity">
    <text evidence="1">Belongs to the NADH dehydrogenase family.</text>
</comment>
<keyword evidence="4" id="KW-0560">Oxidoreductase</keyword>
<dbReference type="Gene3D" id="3.50.50.100">
    <property type="match status" value="1"/>
</dbReference>
<keyword evidence="7" id="KW-0812">Transmembrane</keyword>
<evidence type="ECO:0000256" key="1">
    <source>
        <dbReference type="ARBA" id="ARBA00005272"/>
    </source>
</evidence>
<accession>A0ABZ1B1X0</accession>
<name>A0ABZ1B1X0_9ACTN</name>
<evidence type="ECO:0000313" key="9">
    <source>
        <dbReference type="EMBL" id="WRL64739.1"/>
    </source>
</evidence>
<evidence type="ECO:0000313" key="10">
    <source>
        <dbReference type="Proteomes" id="UP001324287"/>
    </source>
</evidence>
<evidence type="ECO:0000256" key="2">
    <source>
        <dbReference type="ARBA" id="ARBA00022630"/>
    </source>
</evidence>
<dbReference type="InterPro" id="IPR023753">
    <property type="entry name" value="FAD/NAD-binding_dom"/>
</dbReference>
<feature type="compositionally biased region" description="Polar residues" evidence="6">
    <location>
        <begin position="222"/>
        <end position="232"/>
    </location>
</feature>
<evidence type="ECO:0000256" key="6">
    <source>
        <dbReference type="SAM" id="MobiDB-lite"/>
    </source>
</evidence>
<protein>
    <submittedName>
        <fullName evidence="9">FAD-dependent oxidoreductase</fullName>
    </submittedName>
</protein>
<gene>
    <name evidence="9" type="ORF">U6N30_02890</name>
</gene>
<feature type="domain" description="FAD/NAD(P)-binding" evidence="8">
    <location>
        <begin position="15"/>
        <end position="138"/>
    </location>
</feature>
<dbReference type="PANTHER" id="PTHR43706">
    <property type="entry name" value="NADH DEHYDROGENASE"/>
    <property type="match status" value="1"/>
</dbReference>
<keyword evidence="7" id="KW-0472">Membrane</keyword>
<evidence type="ECO:0000256" key="7">
    <source>
        <dbReference type="SAM" id="Phobius"/>
    </source>
</evidence>
<feature type="region of interest" description="Disordered" evidence="6">
    <location>
        <begin position="140"/>
        <end position="232"/>
    </location>
</feature>
<evidence type="ECO:0000256" key="3">
    <source>
        <dbReference type="ARBA" id="ARBA00022827"/>
    </source>
</evidence>
<keyword evidence="5" id="KW-0520">NAD</keyword>
<dbReference type="PANTHER" id="PTHR43706:SF45">
    <property type="entry name" value="NADH DEHYDROGENASE-LIKE PROTEIN RV1812C"/>
    <property type="match status" value="1"/>
</dbReference>
<organism evidence="9 10">
    <name type="scientific">Blastococcus brunescens</name>
    <dbReference type="NCBI Taxonomy" id="1564165"/>
    <lineage>
        <taxon>Bacteria</taxon>
        <taxon>Bacillati</taxon>
        <taxon>Actinomycetota</taxon>
        <taxon>Actinomycetes</taxon>
        <taxon>Geodermatophilales</taxon>
        <taxon>Geodermatophilaceae</taxon>
        <taxon>Blastococcus</taxon>
    </lineage>
</organism>
<evidence type="ECO:0000256" key="4">
    <source>
        <dbReference type="ARBA" id="ARBA00023002"/>
    </source>
</evidence>
<keyword evidence="7" id="KW-1133">Transmembrane helix</keyword>
<dbReference type="SUPFAM" id="SSF51905">
    <property type="entry name" value="FAD/NAD(P)-binding domain"/>
    <property type="match status" value="1"/>
</dbReference>